<dbReference type="InterPro" id="IPR051533">
    <property type="entry name" value="WaaL-like"/>
</dbReference>
<keyword evidence="8" id="KW-1185">Reference proteome</keyword>
<dbReference type="GO" id="GO:0016874">
    <property type="term" value="F:ligase activity"/>
    <property type="evidence" value="ECO:0007669"/>
    <property type="project" value="UniProtKB-KW"/>
</dbReference>
<evidence type="ECO:0000256" key="4">
    <source>
        <dbReference type="ARBA" id="ARBA00023136"/>
    </source>
</evidence>
<organism evidence="7 8">
    <name type="scientific">Cohnella boryungensis</name>
    <dbReference type="NCBI Taxonomy" id="768479"/>
    <lineage>
        <taxon>Bacteria</taxon>
        <taxon>Bacillati</taxon>
        <taxon>Bacillota</taxon>
        <taxon>Bacilli</taxon>
        <taxon>Bacillales</taxon>
        <taxon>Paenibacillaceae</taxon>
        <taxon>Cohnella</taxon>
    </lineage>
</organism>
<evidence type="ECO:0000313" key="7">
    <source>
        <dbReference type="EMBL" id="MFC4303473.1"/>
    </source>
</evidence>
<feature type="transmembrane region" description="Helical" evidence="5">
    <location>
        <begin position="503"/>
        <end position="525"/>
    </location>
</feature>
<feature type="transmembrane region" description="Helical" evidence="5">
    <location>
        <begin position="273"/>
        <end position="292"/>
    </location>
</feature>
<name>A0ABV8S975_9BACL</name>
<comment type="subcellular location">
    <subcellularLocation>
        <location evidence="1">Membrane</location>
        <topology evidence="1">Multi-pass membrane protein</topology>
    </subcellularLocation>
</comment>
<feature type="domain" description="O-antigen ligase-related" evidence="6">
    <location>
        <begin position="234"/>
        <end position="456"/>
    </location>
</feature>
<dbReference type="PANTHER" id="PTHR37422:SF13">
    <property type="entry name" value="LIPOPOLYSACCHARIDE BIOSYNTHESIS PROTEIN PA4999-RELATED"/>
    <property type="match status" value="1"/>
</dbReference>
<dbReference type="RefSeq" id="WP_204602807.1">
    <property type="nucleotide sequence ID" value="NZ_JBHSED010000013.1"/>
</dbReference>
<feature type="transmembrane region" description="Helical" evidence="5">
    <location>
        <begin position="139"/>
        <end position="160"/>
    </location>
</feature>
<feature type="transmembrane region" description="Helical" evidence="5">
    <location>
        <begin position="349"/>
        <end position="369"/>
    </location>
</feature>
<evidence type="ECO:0000313" key="8">
    <source>
        <dbReference type="Proteomes" id="UP001595755"/>
    </source>
</evidence>
<evidence type="ECO:0000256" key="5">
    <source>
        <dbReference type="SAM" id="Phobius"/>
    </source>
</evidence>
<feature type="transmembrane region" description="Helical" evidence="5">
    <location>
        <begin position="85"/>
        <end position="105"/>
    </location>
</feature>
<feature type="transmembrane region" description="Helical" evidence="5">
    <location>
        <begin position="250"/>
        <end position="266"/>
    </location>
</feature>
<gene>
    <name evidence="7" type="ORF">ACFO1S_08410</name>
</gene>
<dbReference type="Proteomes" id="UP001595755">
    <property type="component" value="Unassembled WGS sequence"/>
</dbReference>
<keyword evidence="7" id="KW-0436">Ligase</keyword>
<evidence type="ECO:0000256" key="3">
    <source>
        <dbReference type="ARBA" id="ARBA00022989"/>
    </source>
</evidence>
<evidence type="ECO:0000256" key="2">
    <source>
        <dbReference type="ARBA" id="ARBA00022692"/>
    </source>
</evidence>
<reference evidence="8" key="1">
    <citation type="journal article" date="2019" name="Int. J. Syst. Evol. Microbiol.">
        <title>The Global Catalogue of Microorganisms (GCM) 10K type strain sequencing project: providing services to taxonomists for standard genome sequencing and annotation.</title>
        <authorList>
            <consortium name="The Broad Institute Genomics Platform"/>
            <consortium name="The Broad Institute Genome Sequencing Center for Infectious Disease"/>
            <person name="Wu L."/>
            <person name="Ma J."/>
        </authorList>
    </citation>
    <scope>NUCLEOTIDE SEQUENCE [LARGE SCALE GENOMIC DNA]</scope>
    <source>
        <strain evidence="8">CGMCC 4.1641</strain>
    </source>
</reference>
<feature type="transmembrane region" description="Helical" evidence="5">
    <location>
        <begin position="448"/>
        <end position="467"/>
    </location>
</feature>
<feature type="transmembrane region" description="Helical" evidence="5">
    <location>
        <begin position="304"/>
        <end position="328"/>
    </location>
</feature>
<feature type="transmembrane region" description="Helical" evidence="5">
    <location>
        <begin position="227"/>
        <end position="244"/>
    </location>
</feature>
<protein>
    <submittedName>
        <fullName evidence="7">O-antigen ligase family protein</fullName>
    </submittedName>
</protein>
<dbReference type="PANTHER" id="PTHR37422">
    <property type="entry name" value="TEICHURONIC ACID BIOSYNTHESIS PROTEIN TUAE"/>
    <property type="match status" value="1"/>
</dbReference>
<comment type="caution">
    <text evidence="7">The sequence shown here is derived from an EMBL/GenBank/DDBJ whole genome shotgun (WGS) entry which is preliminary data.</text>
</comment>
<feature type="transmembrane region" description="Helical" evidence="5">
    <location>
        <begin position="111"/>
        <end position="132"/>
    </location>
</feature>
<evidence type="ECO:0000256" key="1">
    <source>
        <dbReference type="ARBA" id="ARBA00004141"/>
    </source>
</evidence>
<sequence length="818" mass="90968">MAKKHSSSKTSNHFLKIPSFNFILILAVSLLLILFSFKKALFNGDQASFELPIYAWLICIALLFATTLIGSFYKPAIYKERAGITHLIVYLIPLSYGISMITAASSHYSTSAFLIHIGYAACFVISVIISSYVKGISGLVHAVFAFAYIIVIFGLANWFGDASFGGLFNWSEIPGGMSRIYTEAVLNDGYQARLASVFQYPNTYAALLMGVMLMTLLTIVHNRSRTALIVHSLFLIPVLVSFILTASRAAFIMAPILYLFVLMFLKPSRQITFILYTLVSCGTALVLSDFIYNKGILLQTSFSASISFVSWITVILCSSLIAAVFFLFNKYVQSKIEDSIVKWDKLRFANFHLPLTGLIIGGLAAALLLTTSVANLLPSNIKNRFESNQSSLLERGTFYQDAIELWKDHPIIGAGGGAWKTLYENYQSNPYTSREAHSFYLQTLVETGLLGILSFLLLIFVVLFHFIKSYLRNPGTDRLSELSIFTLVVALLLHSSIDFNMSFVIVGMIVYLGLGALLGAAKLPAFRMQARLNSSKLVYLYPSLLVGVAGVALVFSLLGYTSSKQYALANSNATSGKTLPEIMDPLDSAISKQKNPEYIDLKLQILLQLYSQSNRSEYKEEINELLELGFKLEPYYKPFSTRKYQSLMLEQKYDDAAAFIEGELMHRPWNLASYELLATAYYRSGLALIQSPAEALQRWQHGLDVESRLADKALQLGDLAETDSQGQAFGLTAGLALVIGQIHYYEGNYSQAEAYLYPILDLNFDDSKDFEAALFYLASAQKQGKVDQSLMDIMLSKSTDVNQIQTALADLYNQNPIN</sequence>
<keyword evidence="2 5" id="KW-0812">Transmembrane</keyword>
<evidence type="ECO:0000259" key="6">
    <source>
        <dbReference type="Pfam" id="PF04932"/>
    </source>
</evidence>
<feature type="transmembrane region" description="Helical" evidence="5">
    <location>
        <begin position="479"/>
        <end position="497"/>
    </location>
</feature>
<dbReference type="InterPro" id="IPR007016">
    <property type="entry name" value="O-antigen_ligase-rel_domated"/>
</dbReference>
<feature type="transmembrane region" description="Helical" evidence="5">
    <location>
        <begin position="203"/>
        <end position="220"/>
    </location>
</feature>
<dbReference type="Pfam" id="PF04932">
    <property type="entry name" value="Wzy_C"/>
    <property type="match status" value="1"/>
</dbReference>
<feature type="transmembrane region" description="Helical" evidence="5">
    <location>
        <begin position="537"/>
        <end position="560"/>
    </location>
</feature>
<feature type="transmembrane region" description="Helical" evidence="5">
    <location>
        <begin position="20"/>
        <end position="41"/>
    </location>
</feature>
<dbReference type="EMBL" id="JBHSED010000013">
    <property type="protein sequence ID" value="MFC4303473.1"/>
    <property type="molecule type" value="Genomic_DNA"/>
</dbReference>
<accession>A0ABV8S975</accession>
<feature type="transmembrane region" description="Helical" evidence="5">
    <location>
        <begin position="53"/>
        <end position="73"/>
    </location>
</feature>
<proteinExistence type="predicted"/>
<keyword evidence="3 5" id="KW-1133">Transmembrane helix</keyword>
<keyword evidence="4 5" id="KW-0472">Membrane</keyword>